<sequence length="232" mass="26105">MVRPIFRLSSTKSGEMEVEPPSQKLPDHADNNKLERLFSGRIFLHWRMAGPALMSYLKMKLNDDEAALNAVKDASLFWCCLVKWMRVFKTGLGLAAVGILPSEYIKQGDPSRLANGLDYHGNLCGVTNYITPRGDDVINLPKAYPLPSGLFVCVESCPDANNMDEFICRYETQQEIDELSSLQAKVGSEYSTEKSLYMFYVSQKRCLPRIESASFLGYCKYTKQTDGRSVAI</sequence>
<comment type="caution">
    <text evidence="2">The sequence shown here is derived from an EMBL/GenBank/DDBJ whole genome shotgun (WGS) entry which is preliminary data.</text>
</comment>
<feature type="region of interest" description="Disordered" evidence="1">
    <location>
        <begin position="8"/>
        <end position="29"/>
    </location>
</feature>
<dbReference type="AlphaFoldDB" id="A0ABD3NC31"/>
<keyword evidence="3" id="KW-1185">Reference proteome</keyword>
<organism evidence="2 3">
    <name type="scientific">Cyclotella atomus</name>
    <dbReference type="NCBI Taxonomy" id="382360"/>
    <lineage>
        <taxon>Eukaryota</taxon>
        <taxon>Sar</taxon>
        <taxon>Stramenopiles</taxon>
        <taxon>Ochrophyta</taxon>
        <taxon>Bacillariophyta</taxon>
        <taxon>Coscinodiscophyceae</taxon>
        <taxon>Thalassiosirophycidae</taxon>
        <taxon>Stephanodiscales</taxon>
        <taxon>Stephanodiscaceae</taxon>
        <taxon>Cyclotella</taxon>
    </lineage>
</organism>
<accession>A0ABD3NC31</accession>
<evidence type="ECO:0000313" key="2">
    <source>
        <dbReference type="EMBL" id="KAL3773537.1"/>
    </source>
</evidence>
<proteinExistence type="predicted"/>
<name>A0ABD3NC31_9STRA</name>
<reference evidence="2 3" key="1">
    <citation type="submission" date="2024-10" db="EMBL/GenBank/DDBJ databases">
        <title>Updated reference genomes for cyclostephanoid diatoms.</title>
        <authorList>
            <person name="Roberts W.R."/>
            <person name="Alverson A.J."/>
        </authorList>
    </citation>
    <scope>NUCLEOTIDE SEQUENCE [LARGE SCALE GENOMIC DNA]</scope>
    <source>
        <strain evidence="2 3">AJA010-31</strain>
    </source>
</reference>
<evidence type="ECO:0000313" key="3">
    <source>
        <dbReference type="Proteomes" id="UP001530400"/>
    </source>
</evidence>
<dbReference type="Proteomes" id="UP001530400">
    <property type="component" value="Unassembled WGS sequence"/>
</dbReference>
<evidence type="ECO:0000256" key="1">
    <source>
        <dbReference type="SAM" id="MobiDB-lite"/>
    </source>
</evidence>
<gene>
    <name evidence="2" type="ORF">ACHAWO_000533</name>
</gene>
<dbReference type="EMBL" id="JALLPJ020001230">
    <property type="protein sequence ID" value="KAL3773537.1"/>
    <property type="molecule type" value="Genomic_DNA"/>
</dbReference>
<protein>
    <submittedName>
        <fullName evidence="2">Uncharacterized protein</fullName>
    </submittedName>
</protein>